<evidence type="ECO:0000313" key="4">
    <source>
        <dbReference type="Proteomes" id="UP000663444"/>
    </source>
</evidence>
<protein>
    <submittedName>
        <fullName evidence="3">TlpA family protein disulfide reductase</fullName>
    </submittedName>
</protein>
<dbReference type="Pfam" id="PF00578">
    <property type="entry name" value="AhpC-TSA"/>
    <property type="match status" value="1"/>
</dbReference>
<proteinExistence type="predicted"/>
<keyword evidence="1" id="KW-0676">Redox-active center</keyword>
<evidence type="ECO:0000256" key="1">
    <source>
        <dbReference type="ARBA" id="ARBA00023284"/>
    </source>
</evidence>
<dbReference type="PANTHER" id="PTHR42852:SF13">
    <property type="entry name" value="PROTEIN DIPZ"/>
    <property type="match status" value="1"/>
</dbReference>
<dbReference type="KEGG" id="ares:IWH25_11615"/>
<dbReference type="InterPro" id="IPR000866">
    <property type="entry name" value="AhpC/TSA"/>
</dbReference>
<organism evidence="3 4">
    <name type="scientific">Azospira restricta</name>
    <dbReference type="NCBI Taxonomy" id="404405"/>
    <lineage>
        <taxon>Bacteria</taxon>
        <taxon>Pseudomonadati</taxon>
        <taxon>Pseudomonadota</taxon>
        <taxon>Betaproteobacteria</taxon>
        <taxon>Rhodocyclales</taxon>
        <taxon>Rhodocyclaceae</taxon>
        <taxon>Azospira</taxon>
    </lineage>
</organism>
<dbReference type="InterPro" id="IPR050553">
    <property type="entry name" value="Thioredoxin_ResA/DsbE_sf"/>
</dbReference>
<sequence length="185" mass="19966">MARSPSRNPSIESPGAGRRRLLQLLTLPLCAAACGREALPRAAVGVGDPFPSFELPDLQRRPRRLADFLGRPLLLNFWATWCPPCRAEMAGLQVLHRGLAAYGGAVVAVSVDDDINLVREFVLQVGVEFPVLLDTGRAFATAALRLSSYPTSFVLRRDGRVGEVVVGARAWEAPDELPRLLAAAA</sequence>
<dbReference type="Proteomes" id="UP000663444">
    <property type="component" value="Chromosome"/>
</dbReference>
<dbReference type="PROSITE" id="PS51352">
    <property type="entry name" value="THIOREDOXIN_2"/>
    <property type="match status" value="1"/>
</dbReference>
<evidence type="ECO:0000259" key="2">
    <source>
        <dbReference type="PROSITE" id="PS51352"/>
    </source>
</evidence>
<dbReference type="InterPro" id="IPR017937">
    <property type="entry name" value="Thioredoxin_CS"/>
</dbReference>
<dbReference type="Gene3D" id="3.40.30.10">
    <property type="entry name" value="Glutaredoxin"/>
    <property type="match status" value="1"/>
</dbReference>
<name>A0A974PVT5_9RHOO</name>
<dbReference type="GO" id="GO:0016209">
    <property type="term" value="F:antioxidant activity"/>
    <property type="evidence" value="ECO:0007669"/>
    <property type="project" value="InterPro"/>
</dbReference>
<dbReference type="RefSeq" id="WP_203385963.1">
    <property type="nucleotide sequence ID" value="NZ_CP064781.1"/>
</dbReference>
<gene>
    <name evidence="3" type="ORF">IWH25_11615</name>
</gene>
<dbReference type="InterPro" id="IPR013766">
    <property type="entry name" value="Thioredoxin_domain"/>
</dbReference>
<feature type="domain" description="Thioredoxin" evidence="2">
    <location>
        <begin position="44"/>
        <end position="185"/>
    </location>
</feature>
<dbReference type="PANTHER" id="PTHR42852">
    <property type="entry name" value="THIOL:DISULFIDE INTERCHANGE PROTEIN DSBE"/>
    <property type="match status" value="1"/>
</dbReference>
<dbReference type="InterPro" id="IPR036249">
    <property type="entry name" value="Thioredoxin-like_sf"/>
</dbReference>
<evidence type="ECO:0000313" key="3">
    <source>
        <dbReference type="EMBL" id="QRJ62432.1"/>
    </source>
</evidence>
<dbReference type="EMBL" id="CP064781">
    <property type="protein sequence ID" value="QRJ62432.1"/>
    <property type="molecule type" value="Genomic_DNA"/>
</dbReference>
<keyword evidence="4" id="KW-1185">Reference proteome</keyword>
<dbReference type="GO" id="GO:0015036">
    <property type="term" value="F:disulfide oxidoreductase activity"/>
    <property type="evidence" value="ECO:0007669"/>
    <property type="project" value="UniProtKB-ARBA"/>
</dbReference>
<accession>A0A974PVT5</accession>
<dbReference type="PROSITE" id="PS00194">
    <property type="entry name" value="THIOREDOXIN_1"/>
    <property type="match status" value="1"/>
</dbReference>
<reference evidence="3" key="1">
    <citation type="submission" date="2020-11" db="EMBL/GenBank/DDBJ databases">
        <title>Azospira restricta DSM 18626 genome sequence.</title>
        <authorList>
            <person name="Moe W.M."/>
        </authorList>
    </citation>
    <scope>NUCLEOTIDE SEQUENCE</scope>
    <source>
        <strain evidence="3">DSM 18626</strain>
    </source>
</reference>
<dbReference type="CDD" id="cd02966">
    <property type="entry name" value="TlpA_like_family"/>
    <property type="match status" value="1"/>
</dbReference>
<dbReference type="AlphaFoldDB" id="A0A974PVT5"/>
<dbReference type="SUPFAM" id="SSF52833">
    <property type="entry name" value="Thioredoxin-like"/>
    <property type="match status" value="1"/>
</dbReference>